<sequence>MSPGRRGPVDHGHQDIFWRGIAIPARYCPEPCCIPFHTTQCACAGSKGVPLL</sequence>
<reference evidence="1" key="1">
    <citation type="submission" date="2014-11" db="EMBL/GenBank/DDBJ databases">
        <authorList>
            <person name="Amaro Gonzalez C."/>
        </authorList>
    </citation>
    <scope>NUCLEOTIDE SEQUENCE</scope>
</reference>
<evidence type="ECO:0000313" key="1">
    <source>
        <dbReference type="EMBL" id="JAH62823.1"/>
    </source>
</evidence>
<organism evidence="1">
    <name type="scientific">Anguilla anguilla</name>
    <name type="common">European freshwater eel</name>
    <name type="synonym">Muraena anguilla</name>
    <dbReference type="NCBI Taxonomy" id="7936"/>
    <lineage>
        <taxon>Eukaryota</taxon>
        <taxon>Metazoa</taxon>
        <taxon>Chordata</taxon>
        <taxon>Craniata</taxon>
        <taxon>Vertebrata</taxon>
        <taxon>Euteleostomi</taxon>
        <taxon>Actinopterygii</taxon>
        <taxon>Neopterygii</taxon>
        <taxon>Teleostei</taxon>
        <taxon>Anguilliformes</taxon>
        <taxon>Anguillidae</taxon>
        <taxon>Anguilla</taxon>
    </lineage>
</organism>
<dbReference type="EMBL" id="GBXM01045754">
    <property type="protein sequence ID" value="JAH62823.1"/>
    <property type="molecule type" value="Transcribed_RNA"/>
</dbReference>
<proteinExistence type="predicted"/>
<accession>A0A0E9UD15</accession>
<reference evidence="1" key="2">
    <citation type="journal article" date="2015" name="Fish Shellfish Immunol.">
        <title>Early steps in the European eel (Anguilla anguilla)-Vibrio vulnificus interaction in the gills: Role of the RtxA13 toxin.</title>
        <authorList>
            <person name="Callol A."/>
            <person name="Pajuelo D."/>
            <person name="Ebbesson L."/>
            <person name="Teles M."/>
            <person name="MacKenzie S."/>
            <person name="Amaro C."/>
        </authorList>
    </citation>
    <scope>NUCLEOTIDE SEQUENCE</scope>
</reference>
<protein>
    <submittedName>
        <fullName evidence="1">Uncharacterized protein</fullName>
    </submittedName>
</protein>
<name>A0A0E9UD15_ANGAN</name>
<dbReference type="AlphaFoldDB" id="A0A0E9UD15"/>